<dbReference type="KEGG" id="orn:DV701_05985"/>
<dbReference type="RefSeq" id="WP_114927499.1">
    <property type="nucleotide sequence ID" value="NZ_CP031229.1"/>
</dbReference>
<dbReference type="Proteomes" id="UP000253790">
    <property type="component" value="Chromosome"/>
</dbReference>
<dbReference type="AlphaFoldDB" id="A0A345NL26"/>
<accession>A0A345NL26</accession>
<keyword evidence="2" id="KW-0812">Transmembrane</keyword>
<feature type="transmembrane region" description="Helical" evidence="2">
    <location>
        <begin position="219"/>
        <end position="238"/>
    </location>
</feature>
<keyword evidence="4" id="KW-1185">Reference proteome</keyword>
<feature type="transmembrane region" description="Helical" evidence="2">
    <location>
        <begin position="258"/>
        <end position="280"/>
    </location>
</feature>
<evidence type="ECO:0000256" key="1">
    <source>
        <dbReference type="SAM" id="MobiDB-lite"/>
    </source>
</evidence>
<feature type="transmembrane region" description="Helical" evidence="2">
    <location>
        <begin position="58"/>
        <end position="77"/>
    </location>
</feature>
<name>A0A345NL26_9MICO</name>
<proteinExistence type="predicted"/>
<keyword evidence="2" id="KW-1133">Transmembrane helix</keyword>
<feature type="transmembrane region" description="Helical" evidence="2">
    <location>
        <begin position="6"/>
        <end position="24"/>
    </location>
</feature>
<dbReference type="OrthoDB" id="5148138at2"/>
<organism evidence="3 4">
    <name type="scientific">Ornithinimicrobium avium</name>
    <dbReference type="NCBI Taxonomy" id="2283195"/>
    <lineage>
        <taxon>Bacteria</taxon>
        <taxon>Bacillati</taxon>
        <taxon>Actinomycetota</taxon>
        <taxon>Actinomycetes</taxon>
        <taxon>Micrococcales</taxon>
        <taxon>Ornithinimicrobiaceae</taxon>
        <taxon>Ornithinimicrobium</taxon>
    </lineage>
</organism>
<feature type="transmembrane region" description="Helical" evidence="2">
    <location>
        <begin position="167"/>
        <end position="188"/>
    </location>
</feature>
<evidence type="ECO:0000313" key="3">
    <source>
        <dbReference type="EMBL" id="AXH95734.1"/>
    </source>
</evidence>
<feature type="region of interest" description="Disordered" evidence="1">
    <location>
        <begin position="290"/>
        <end position="310"/>
    </location>
</feature>
<dbReference type="EMBL" id="CP031229">
    <property type="protein sequence ID" value="AXH95734.1"/>
    <property type="molecule type" value="Genomic_DNA"/>
</dbReference>
<keyword evidence="2" id="KW-0472">Membrane</keyword>
<sequence length="310" mass="31863">MLVDAIVLLVVGAVALLLPSFGPYRAHLRRAFARKAGAQVPADQEARLEARLGFRSRGAGMGILLAGLVALVLARTWEGADQAAGGFFVLSVMFVVGAAGAALADLARPGVLAEGPRTARATTPTLEDYLPPYLRTLGRGFVGLGMVALVGALLLGGTEWFDAGTVLLSPVPVLAVGIPVVVLLSWLATRRVLDSPQPARDEVELYWQDAVRADTLSSLSMAAPILSLLALAATGNVLDDAASTAAVVSGQIGPGWSLAVLVAGYLLPVVLVGVALLVAAGPGRRTEAQHVRDRLWGGRAPTGDPHGAGA</sequence>
<evidence type="ECO:0000313" key="4">
    <source>
        <dbReference type="Proteomes" id="UP000253790"/>
    </source>
</evidence>
<feature type="transmembrane region" description="Helical" evidence="2">
    <location>
        <begin position="141"/>
        <end position="161"/>
    </location>
</feature>
<feature type="transmembrane region" description="Helical" evidence="2">
    <location>
        <begin position="83"/>
        <end position="107"/>
    </location>
</feature>
<reference evidence="3 4" key="1">
    <citation type="submission" date="2018-07" db="EMBL/GenBank/DDBJ databases">
        <title>Complete genome sequencing of Ornithinimicrobium sp. AMA3305.</title>
        <authorList>
            <person name="Bae J.-W."/>
        </authorList>
    </citation>
    <scope>NUCLEOTIDE SEQUENCE [LARGE SCALE GENOMIC DNA]</scope>
    <source>
        <strain evidence="3 4">AMA3305</strain>
    </source>
</reference>
<protein>
    <submittedName>
        <fullName evidence="3">Uncharacterized protein</fullName>
    </submittedName>
</protein>
<gene>
    <name evidence="3" type="ORF">DV701_05985</name>
</gene>
<evidence type="ECO:0000256" key="2">
    <source>
        <dbReference type="SAM" id="Phobius"/>
    </source>
</evidence>